<evidence type="ECO:0000256" key="5">
    <source>
        <dbReference type="SAM" id="Phobius"/>
    </source>
</evidence>
<evidence type="ECO:0000256" key="1">
    <source>
        <dbReference type="ARBA" id="ARBA00004141"/>
    </source>
</evidence>
<sequence>MPPNDNRIDARDWSLLAVLSVLWGGSFFFNGAALRELPPLTLVFLRVALGAAILAPLLHMHGIGLPKSRAGWTPFVVIGLLNNVIPFSLIVIGQTFIPSGLASILNATTPMFAVVVMVAAGEEALQVRRLAGVALGLAGVILLRGWGFETRTGQGVGILLCLGSALSYGFAALAARRLLKDAAPLGTATFQLMASTVMMAAVAGVVEQPWQLPLPRLTTWLAVLGLAALSTALAYIVFFQIVRRSGASNVMLVTLLIPVTAILLGWLVLGEPISSREIAGAIVIGSALLVIDGRAVGLLRKLPAASRFSGSREGLRLGSEKREASPR</sequence>
<dbReference type="Pfam" id="PF00892">
    <property type="entry name" value="EamA"/>
    <property type="match status" value="2"/>
</dbReference>
<name>A0A2M8R4M3_9BRAD</name>
<keyword evidence="8" id="KW-1185">Reference proteome</keyword>
<keyword evidence="2 5" id="KW-0812">Transmembrane</keyword>
<comment type="subcellular location">
    <subcellularLocation>
        <location evidence="1">Membrane</location>
        <topology evidence="1">Multi-pass membrane protein</topology>
    </subcellularLocation>
</comment>
<dbReference type="AlphaFoldDB" id="A0A2M8R4M3"/>
<protein>
    <submittedName>
        <fullName evidence="7">EamA family transporter</fullName>
    </submittedName>
</protein>
<proteinExistence type="predicted"/>
<feature type="domain" description="EamA" evidence="6">
    <location>
        <begin position="157"/>
        <end position="291"/>
    </location>
</feature>
<dbReference type="InterPro" id="IPR037185">
    <property type="entry name" value="EmrE-like"/>
</dbReference>
<feature type="transmembrane region" description="Helical" evidence="5">
    <location>
        <begin position="217"/>
        <end position="238"/>
    </location>
</feature>
<gene>
    <name evidence="7" type="ORF">CVM73_24385</name>
</gene>
<feature type="transmembrane region" description="Helical" evidence="5">
    <location>
        <begin position="130"/>
        <end position="148"/>
    </location>
</feature>
<dbReference type="RefSeq" id="WP_100234370.1">
    <property type="nucleotide sequence ID" value="NZ_PGVG01000022.1"/>
</dbReference>
<feature type="transmembrane region" description="Helical" evidence="5">
    <location>
        <begin position="154"/>
        <end position="175"/>
    </location>
</feature>
<keyword evidence="4 5" id="KW-0472">Membrane</keyword>
<feature type="transmembrane region" description="Helical" evidence="5">
    <location>
        <begin position="250"/>
        <end position="269"/>
    </location>
</feature>
<evidence type="ECO:0000256" key="2">
    <source>
        <dbReference type="ARBA" id="ARBA00022692"/>
    </source>
</evidence>
<evidence type="ECO:0000256" key="3">
    <source>
        <dbReference type="ARBA" id="ARBA00022989"/>
    </source>
</evidence>
<dbReference type="GO" id="GO:0016020">
    <property type="term" value="C:membrane"/>
    <property type="evidence" value="ECO:0007669"/>
    <property type="project" value="UniProtKB-SubCell"/>
</dbReference>
<keyword evidence="3 5" id="KW-1133">Transmembrane helix</keyword>
<dbReference type="SUPFAM" id="SSF103481">
    <property type="entry name" value="Multidrug resistance efflux transporter EmrE"/>
    <property type="match status" value="2"/>
</dbReference>
<feature type="transmembrane region" description="Helical" evidence="5">
    <location>
        <begin position="70"/>
        <end position="90"/>
    </location>
</feature>
<feature type="transmembrane region" description="Helical" evidence="5">
    <location>
        <begin position="182"/>
        <end position="205"/>
    </location>
</feature>
<evidence type="ECO:0000313" key="7">
    <source>
        <dbReference type="EMBL" id="PJG52772.1"/>
    </source>
</evidence>
<feature type="transmembrane region" description="Helical" evidence="5">
    <location>
        <begin position="12"/>
        <end position="34"/>
    </location>
</feature>
<reference evidence="7 8" key="1">
    <citation type="submission" date="2017-11" db="EMBL/GenBank/DDBJ databases">
        <title>Bradyrhizobium forestalis sp. nov., an efficient nitrogen-fixing bacterium isolated from nodules of forest legume species in the Amazon.</title>
        <authorList>
            <person name="Costa E.M."/>
            <person name="Guimaraes A."/>
            <person name="Carvalho T.S."/>
            <person name="Rodrigues T.L."/>
            <person name="Ribeiro P.R.A."/>
            <person name="Lebbe L."/>
            <person name="Willems A."/>
            <person name="Moreira F.M.S."/>
        </authorList>
    </citation>
    <scope>NUCLEOTIDE SEQUENCE [LARGE SCALE GENOMIC DNA]</scope>
    <source>
        <strain evidence="7 8">INPA54B</strain>
    </source>
</reference>
<comment type="caution">
    <text evidence="7">The sequence shown here is derived from an EMBL/GenBank/DDBJ whole genome shotgun (WGS) entry which is preliminary data.</text>
</comment>
<dbReference type="PANTHER" id="PTHR32322">
    <property type="entry name" value="INNER MEMBRANE TRANSPORTER"/>
    <property type="match status" value="1"/>
</dbReference>
<dbReference type="InterPro" id="IPR050638">
    <property type="entry name" value="AA-Vitamin_Transporters"/>
</dbReference>
<dbReference type="OrthoDB" id="9810556at2"/>
<feature type="transmembrane region" description="Helical" evidence="5">
    <location>
        <begin position="281"/>
        <end position="299"/>
    </location>
</feature>
<dbReference type="InterPro" id="IPR000620">
    <property type="entry name" value="EamA_dom"/>
</dbReference>
<evidence type="ECO:0000259" key="6">
    <source>
        <dbReference type="Pfam" id="PF00892"/>
    </source>
</evidence>
<feature type="transmembrane region" description="Helical" evidence="5">
    <location>
        <begin position="96"/>
        <end position="118"/>
    </location>
</feature>
<evidence type="ECO:0000256" key="4">
    <source>
        <dbReference type="ARBA" id="ARBA00023136"/>
    </source>
</evidence>
<evidence type="ECO:0000313" key="8">
    <source>
        <dbReference type="Proteomes" id="UP000231194"/>
    </source>
</evidence>
<dbReference type="EMBL" id="PGVG01000022">
    <property type="protein sequence ID" value="PJG52772.1"/>
    <property type="molecule type" value="Genomic_DNA"/>
</dbReference>
<dbReference type="PANTHER" id="PTHR32322:SF9">
    <property type="entry name" value="AMINO-ACID METABOLITE EFFLUX PUMP-RELATED"/>
    <property type="match status" value="1"/>
</dbReference>
<accession>A0A2M8R4M3</accession>
<dbReference type="Proteomes" id="UP000231194">
    <property type="component" value="Unassembled WGS sequence"/>
</dbReference>
<organism evidence="7 8">
    <name type="scientific">Bradyrhizobium forestalis</name>
    <dbReference type="NCBI Taxonomy" id="1419263"/>
    <lineage>
        <taxon>Bacteria</taxon>
        <taxon>Pseudomonadati</taxon>
        <taxon>Pseudomonadota</taxon>
        <taxon>Alphaproteobacteria</taxon>
        <taxon>Hyphomicrobiales</taxon>
        <taxon>Nitrobacteraceae</taxon>
        <taxon>Bradyrhizobium</taxon>
    </lineage>
</organism>
<feature type="transmembrane region" description="Helical" evidence="5">
    <location>
        <begin position="40"/>
        <end position="58"/>
    </location>
</feature>
<feature type="domain" description="EamA" evidence="6">
    <location>
        <begin position="15"/>
        <end position="143"/>
    </location>
</feature>